<sequence>MDNPHPEQHLIPLPMKRKRGRPRKEEAMKNSNTSTPVSLGQKRPIGRPRKNVDVKTSSTTFELKEDVLVSNSTSQLMSTPQKRPVGRPRKVHTNSISASETIIRGQARPLIVKTATPCHLRPLLPRLPSFSCNNVTNVAASSQLTNRIVHSSSNSRNDMRPPSSNHIKNKPGLTLSIDDLNDSESYELDEGYIIDSDNDENYNSGEEAAHNDTMTILAHQGVKSQYLNLDMPKYKCKFCQAIMWIEERNNKSMTDPTFSICCAGGQIQLPEVKKPPPYLAGLLFGQSKKFRDSIKVYNAMFCYTSLGGKVDKLINKNVILLRH</sequence>
<keyword evidence="3" id="KW-1185">Reference proteome</keyword>
<feature type="region of interest" description="Disordered" evidence="1">
    <location>
        <begin position="1"/>
        <end position="56"/>
    </location>
</feature>
<proteinExistence type="predicted"/>
<feature type="region of interest" description="Disordered" evidence="1">
    <location>
        <begin position="72"/>
        <end position="93"/>
    </location>
</feature>
<dbReference type="GO" id="GO:0003677">
    <property type="term" value="F:DNA binding"/>
    <property type="evidence" value="ECO:0007669"/>
    <property type="project" value="InterPro"/>
</dbReference>
<feature type="compositionally biased region" description="Polar residues" evidence="1">
    <location>
        <begin position="29"/>
        <end position="38"/>
    </location>
</feature>
<dbReference type="Proteomes" id="UP000077755">
    <property type="component" value="Chromosome 8"/>
</dbReference>
<dbReference type="SMART" id="SM00384">
    <property type="entry name" value="AT_hook"/>
    <property type="match status" value="3"/>
</dbReference>
<feature type="region of interest" description="Disordered" evidence="1">
    <location>
        <begin position="150"/>
        <end position="178"/>
    </location>
</feature>
<dbReference type="InterPro" id="IPR017956">
    <property type="entry name" value="AT_hook_DNA-bd_motif"/>
</dbReference>
<evidence type="ECO:0000256" key="1">
    <source>
        <dbReference type="SAM" id="MobiDB-lite"/>
    </source>
</evidence>
<reference evidence="2" key="1">
    <citation type="journal article" date="2016" name="Nat. Genet.">
        <title>A high-quality carrot genome assembly provides new insights into carotenoid accumulation and asterid genome evolution.</title>
        <authorList>
            <person name="Iorizzo M."/>
            <person name="Ellison S."/>
            <person name="Senalik D."/>
            <person name="Zeng P."/>
            <person name="Satapoomin P."/>
            <person name="Huang J."/>
            <person name="Bowman M."/>
            <person name="Iovene M."/>
            <person name="Sanseverino W."/>
            <person name="Cavagnaro P."/>
            <person name="Yildiz M."/>
            <person name="Macko-Podgorni A."/>
            <person name="Moranska E."/>
            <person name="Grzebelus E."/>
            <person name="Grzebelus D."/>
            <person name="Ashrafi H."/>
            <person name="Zheng Z."/>
            <person name="Cheng S."/>
            <person name="Spooner D."/>
            <person name="Van Deynze A."/>
            <person name="Simon P."/>
        </authorList>
    </citation>
    <scope>NUCLEOTIDE SEQUENCE</scope>
    <source>
        <tissue evidence="2">Leaf</tissue>
    </source>
</reference>
<reference evidence="2" key="2">
    <citation type="submission" date="2022-03" db="EMBL/GenBank/DDBJ databases">
        <title>Draft title - Genomic analysis of global carrot germplasm unveils the trajectory of domestication and the origin of high carotenoid orange carrot.</title>
        <authorList>
            <person name="Iorizzo M."/>
            <person name="Ellison S."/>
            <person name="Senalik D."/>
            <person name="Macko-Podgorni A."/>
            <person name="Grzebelus D."/>
            <person name="Bostan H."/>
            <person name="Rolling W."/>
            <person name="Curaba J."/>
            <person name="Simon P."/>
        </authorList>
    </citation>
    <scope>NUCLEOTIDE SEQUENCE</scope>
    <source>
        <tissue evidence="2">Leaf</tissue>
    </source>
</reference>
<gene>
    <name evidence="2" type="ORF">DCAR_0830809</name>
</gene>
<dbReference type="PRINTS" id="PR00929">
    <property type="entry name" value="ATHOOK"/>
</dbReference>
<name>A0AAF0XNJ5_DAUCS</name>
<accession>A0AAF0XNJ5</accession>
<feature type="compositionally biased region" description="Polar residues" evidence="1">
    <location>
        <begin position="150"/>
        <end position="166"/>
    </location>
</feature>
<dbReference type="EMBL" id="CP093350">
    <property type="protein sequence ID" value="WOH11328.1"/>
    <property type="molecule type" value="Genomic_DNA"/>
</dbReference>
<feature type="compositionally biased region" description="Polar residues" evidence="1">
    <location>
        <begin position="72"/>
        <end position="81"/>
    </location>
</feature>
<dbReference type="Pfam" id="PF02178">
    <property type="entry name" value="AT_hook"/>
    <property type="match status" value="3"/>
</dbReference>
<organism evidence="2 3">
    <name type="scientific">Daucus carota subsp. sativus</name>
    <name type="common">Carrot</name>
    <dbReference type="NCBI Taxonomy" id="79200"/>
    <lineage>
        <taxon>Eukaryota</taxon>
        <taxon>Viridiplantae</taxon>
        <taxon>Streptophyta</taxon>
        <taxon>Embryophyta</taxon>
        <taxon>Tracheophyta</taxon>
        <taxon>Spermatophyta</taxon>
        <taxon>Magnoliopsida</taxon>
        <taxon>eudicotyledons</taxon>
        <taxon>Gunneridae</taxon>
        <taxon>Pentapetalae</taxon>
        <taxon>asterids</taxon>
        <taxon>campanulids</taxon>
        <taxon>Apiales</taxon>
        <taxon>Apiaceae</taxon>
        <taxon>Apioideae</taxon>
        <taxon>Scandiceae</taxon>
        <taxon>Daucinae</taxon>
        <taxon>Daucus</taxon>
        <taxon>Daucus sect. Daucus</taxon>
    </lineage>
</organism>
<protein>
    <submittedName>
        <fullName evidence="2">Uncharacterized protein</fullName>
    </submittedName>
</protein>
<evidence type="ECO:0000313" key="2">
    <source>
        <dbReference type="EMBL" id="WOH11328.1"/>
    </source>
</evidence>
<evidence type="ECO:0000313" key="3">
    <source>
        <dbReference type="Proteomes" id="UP000077755"/>
    </source>
</evidence>
<dbReference type="AlphaFoldDB" id="A0AAF0XNJ5"/>